<dbReference type="SMART" id="SM00448">
    <property type="entry name" value="REC"/>
    <property type="match status" value="1"/>
</dbReference>
<dbReference type="GO" id="GO:0000156">
    <property type="term" value="F:phosphorelay response regulator activity"/>
    <property type="evidence" value="ECO:0007669"/>
    <property type="project" value="TreeGrafter"/>
</dbReference>
<dbReference type="SMART" id="SM00862">
    <property type="entry name" value="Trans_reg_C"/>
    <property type="match status" value="1"/>
</dbReference>
<name>A0A8J7CCL5_9BACT</name>
<evidence type="ECO:0000256" key="8">
    <source>
        <dbReference type="PROSITE-ProRule" id="PRU00169"/>
    </source>
</evidence>
<dbReference type="InterPro" id="IPR036388">
    <property type="entry name" value="WH-like_DNA-bd_sf"/>
</dbReference>
<reference evidence="12 13" key="1">
    <citation type="submission" date="2020-08" db="EMBL/GenBank/DDBJ databases">
        <title>Acidobacteriota in marine sediments use diverse sulfur dissimilation pathways.</title>
        <authorList>
            <person name="Wasmund K."/>
        </authorList>
    </citation>
    <scope>NUCLEOTIDE SEQUENCE [LARGE SCALE GENOMIC DNA]</scope>
    <source>
        <strain evidence="12">MAG AM4</strain>
    </source>
</reference>
<dbReference type="Gene3D" id="1.10.10.10">
    <property type="entry name" value="Winged helix-like DNA-binding domain superfamily/Winged helix DNA-binding domain"/>
    <property type="match status" value="1"/>
</dbReference>
<dbReference type="GO" id="GO:0000987">
    <property type="term" value="F:cis-regulatory region sequence-specific DNA binding"/>
    <property type="evidence" value="ECO:0007669"/>
    <property type="project" value="UniProtKB-ARBA"/>
</dbReference>
<dbReference type="InterPro" id="IPR016032">
    <property type="entry name" value="Sig_transdc_resp-reg_C-effctor"/>
</dbReference>
<dbReference type="GO" id="GO:0042802">
    <property type="term" value="F:identical protein binding"/>
    <property type="evidence" value="ECO:0007669"/>
    <property type="project" value="UniProtKB-ARBA"/>
</dbReference>
<dbReference type="InterPro" id="IPR039420">
    <property type="entry name" value="WalR-like"/>
</dbReference>
<accession>A0A8J7CCL5</accession>
<gene>
    <name evidence="12" type="ORF">IFK94_05705</name>
</gene>
<evidence type="ECO:0000313" key="12">
    <source>
        <dbReference type="EMBL" id="MBD3867602.1"/>
    </source>
</evidence>
<feature type="domain" description="Response regulatory" evidence="10">
    <location>
        <begin position="3"/>
        <end position="117"/>
    </location>
</feature>
<evidence type="ECO:0000256" key="7">
    <source>
        <dbReference type="ARBA" id="ARBA00023163"/>
    </source>
</evidence>
<keyword evidence="3 8" id="KW-0597">Phosphoprotein</keyword>
<dbReference type="GO" id="GO:0032993">
    <property type="term" value="C:protein-DNA complex"/>
    <property type="evidence" value="ECO:0007669"/>
    <property type="project" value="TreeGrafter"/>
</dbReference>
<dbReference type="InterPro" id="IPR001789">
    <property type="entry name" value="Sig_transdc_resp-reg_receiver"/>
</dbReference>
<evidence type="ECO:0000256" key="5">
    <source>
        <dbReference type="ARBA" id="ARBA00023015"/>
    </source>
</evidence>
<dbReference type="Pfam" id="PF00072">
    <property type="entry name" value="Response_reg"/>
    <property type="match status" value="1"/>
</dbReference>
<protein>
    <submittedName>
        <fullName evidence="12">Response regulator transcription factor</fullName>
    </submittedName>
</protein>
<dbReference type="Pfam" id="PF00486">
    <property type="entry name" value="Trans_reg_C"/>
    <property type="match status" value="1"/>
</dbReference>
<evidence type="ECO:0000256" key="6">
    <source>
        <dbReference type="ARBA" id="ARBA00023125"/>
    </source>
</evidence>
<dbReference type="PANTHER" id="PTHR48111:SF1">
    <property type="entry name" value="TWO-COMPONENT RESPONSE REGULATOR ORR33"/>
    <property type="match status" value="1"/>
</dbReference>
<dbReference type="Proteomes" id="UP000648239">
    <property type="component" value="Unassembled WGS sequence"/>
</dbReference>
<dbReference type="SUPFAM" id="SSF52172">
    <property type="entry name" value="CheY-like"/>
    <property type="match status" value="1"/>
</dbReference>
<keyword evidence="2" id="KW-0963">Cytoplasm</keyword>
<organism evidence="12 13">
    <name type="scientific">Candidatus Polarisedimenticola svalbardensis</name>
    <dbReference type="NCBI Taxonomy" id="2886004"/>
    <lineage>
        <taxon>Bacteria</taxon>
        <taxon>Pseudomonadati</taxon>
        <taxon>Acidobacteriota</taxon>
        <taxon>Candidatus Polarisedimenticolia</taxon>
        <taxon>Candidatus Polarisedimenticolales</taxon>
        <taxon>Candidatus Polarisedimenticolaceae</taxon>
        <taxon>Candidatus Polarisedimenticola</taxon>
    </lineage>
</organism>
<dbReference type="CDD" id="cd00383">
    <property type="entry name" value="trans_reg_C"/>
    <property type="match status" value="1"/>
</dbReference>
<evidence type="ECO:0000313" key="13">
    <source>
        <dbReference type="Proteomes" id="UP000648239"/>
    </source>
</evidence>
<dbReference type="AlphaFoldDB" id="A0A8J7CCL5"/>
<evidence type="ECO:0000256" key="3">
    <source>
        <dbReference type="ARBA" id="ARBA00022553"/>
    </source>
</evidence>
<feature type="modified residue" description="4-aspartylphosphate" evidence="8">
    <location>
        <position position="52"/>
    </location>
</feature>
<keyword evidence="6 9" id="KW-0238">DNA-binding</keyword>
<keyword evidence="7" id="KW-0804">Transcription</keyword>
<evidence type="ECO:0000256" key="1">
    <source>
        <dbReference type="ARBA" id="ARBA00004496"/>
    </source>
</evidence>
<dbReference type="PROSITE" id="PS51755">
    <property type="entry name" value="OMPR_PHOB"/>
    <property type="match status" value="1"/>
</dbReference>
<proteinExistence type="predicted"/>
<dbReference type="PANTHER" id="PTHR48111">
    <property type="entry name" value="REGULATOR OF RPOS"/>
    <property type="match status" value="1"/>
</dbReference>
<evidence type="ECO:0000256" key="2">
    <source>
        <dbReference type="ARBA" id="ARBA00022490"/>
    </source>
</evidence>
<dbReference type="GO" id="GO:0045893">
    <property type="term" value="P:positive regulation of DNA-templated transcription"/>
    <property type="evidence" value="ECO:0007669"/>
    <property type="project" value="UniProtKB-ARBA"/>
</dbReference>
<sequence length="227" mass="25523">MKTVLIIEDEPALLDGLRVNLETEGYQVVGAHTGEKGIDLAMESRPDVIVLDVMLPGIDGFEVCRRLREFGVKAPIIILSARSAELDRVVGLEIGADDYVTKPFSLRELLARIHARLREHDDWYRHAPKDVRLGSVYVDFEKCHASRDGEAVQMTAREFDVLRLLASHRGQAVTRAQIMNCVFGSSDETGSRSVDTHILHVRQKIEDDPANPRYLLTVYGQGYKLLE</sequence>
<dbReference type="Gene3D" id="3.40.50.2300">
    <property type="match status" value="1"/>
</dbReference>
<keyword evidence="5" id="KW-0805">Transcription regulation</keyword>
<dbReference type="SUPFAM" id="SSF46894">
    <property type="entry name" value="C-terminal effector domain of the bipartite response regulators"/>
    <property type="match status" value="1"/>
</dbReference>
<feature type="DNA-binding region" description="OmpR/PhoB-type" evidence="9">
    <location>
        <begin position="128"/>
        <end position="227"/>
    </location>
</feature>
<dbReference type="InterPro" id="IPR011006">
    <property type="entry name" value="CheY-like_superfamily"/>
</dbReference>
<keyword evidence="4" id="KW-0902">Two-component regulatory system</keyword>
<dbReference type="PROSITE" id="PS50110">
    <property type="entry name" value="RESPONSE_REGULATORY"/>
    <property type="match status" value="1"/>
</dbReference>
<evidence type="ECO:0000256" key="9">
    <source>
        <dbReference type="PROSITE-ProRule" id="PRU01091"/>
    </source>
</evidence>
<evidence type="ECO:0000259" key="11">
    <source>
        <dbReference type="PROSITE" id="PS51755"/>
    </source>
</evidence>
<dbReference type="FunFam" id="3.40.50.2300:FF:000021">
    <property type="entry name" value="Two-component system response regulator KdpE"/>
    <property type="match status" value="1"/>
</dbReference>
<dbReference type="EMBL" id="JACXWD010000012">
    <property type="protein sequence ID" value="MBD3867602.1"/>
    <property type="molecule type" value="Genomic_DNA"/>
</dbReference>
<evidence type="ECO:0000256" key="4">
    <source>
        <dbReference type="ARBA" id="ARBA00023012"/>
    </source>
</evidence>
<feature type="domain" description="OmpR/PhoB-type" evidence="11">
    <location>
        <begin position="128"/>
        <end position="227"/>
    </location>
</feature>
<comment type="caution">
    <text evidence="12">The sequence shown here is derived from an EMBL/GenBank/DDBJ whole genome shotgun (WGS) entry which is preliminary data.</text>
</comment>
<dbReference type="Gene3D" id="6.10.250.690">
    <property type="match status" value="1"/>
</dbReference>
<comment type="subcellular location">
    <subcellularLocation>
        <location evidence="1">Cytoplasm</location>
    </subcellularLocation>
</comment>
<dbReference type="GO" id="GO:0005829">
    <property type="term" value="C:cytosol"/>
    <property type="evidence" value="ECO:0007669"/>
    <property type="project" value="TreeGrafter"/>
</dbReference>
<evidence type="ECO:0000259" key="10">
    <source>
        <dbReference type="PROSITE" id="PS50110"/>
    </source>
</evidence>
<dbReference type="InterPro" id="IPR001867">
    <property type="entry name" value="OmpR/PhoB-type_DNA-bd"/>
</dbReference>